<proteinExistence type="predicted"/>
<dbReference type="EMBL" id="MT143636">
    <property type="protein sequence ID" value="QJA99223.1"/>
    <property type="molecule type" value="Genomic_DNA"/>
</dbReference>
<accession>A0A6M3LWQ9</accession>
<sequence>MDLVTGVIMSLLLGRIVAAMIWSLGWKSALIAYKEWMKYYGEQYAALTPDQKAEWDRDWTEEFKTGEGDLPEGPGIILKDAIEPEKHVGDEEWN</sequence>
<gene>
    <name evidence="1" type="ORF">MM171A01247_0008</name>
</gene>
<evidence type="ECO:0000313" key="1">
    <source>
        <dbReference type="EMBL" id="QJA99223.1"/>
    </source>
</evidence>
<protein>
    <submittedName>
        <fullName evidence="1">Uncharacterized protein</fullName>
    </submittedName>
</protein>
<name>A0A6M3LWQ9_9ZZZZ</name>
<organism evidence="1">
    <name type="scientific">viral metagenome</name>
    <dbReference type="NCBI Taxonomy" id="1070528"/>
    <lineage>
        <taxon>unclassified sequences</taxon>
        <taxon>metagenomes</taxon>
        <taxon>organismal metagenomes</taxon>
    </lineage>
</organism>
<reference evidence="1" key="1">
    <citation type="submission" date="2020-03" db="EMBL/GenBank/DDBJ databases">
        <title>The deep terrestrial virosphere.</title>
        <authorList>
            <person name="Holmfeldt K."/>
            <person name="Nilsson E."/>
            <person name="Simone D."/>
            <person name="Lopez-Fernandez M."/>
            <person name="Wu X."/>
            <person name="de Brujin I."/>
            <person name="Lundin D."/>
            <person name="Andersson A."/>
            <person name="Bertilsson S."/>
            <person name="Dopson M."/>
        </authorList>
    </citation>
    <scope>NUCLEOTIDE SEQUENCE</scope>
    <source>
        <strain evidence="1">MM171A01247</strain>
    </source>
</reference>
<dbReference type="AlphaFoldDB" id="A0A6M3LWQ9"/>